<dbReference type="SUPFAM" id="SSF50129">
    <property type="entry name" value="GroES-like"/>
    <property type="match status" value="1"/>
</dbReference>
<gene>
    <name evidence="2" type="ORF">BLX24_09965</name>
</gene>
<dbReference type="SMART" id="SM00829">
    <property type="entry name" value="PKS_ER"/>
    <property type="match status" value="1"/>
</dbReference>
<dbReference type="SUPFAM" id="SSF51735">
    <property type="entry name" value="NAD(P)-binding Rossmann-fold domains"/>
    <property type="match status" value="1"/>
</dbReference>
<dbReference type="Pfam" id="PF13602">
    <property type="entry name" value="ADH_zinc_N_2"/>
    <property type="match status" value="1"/>
</dbReference>
<dbReference type="Pfam" id="PF08240">
    <property type="entry name" value="ADH_N"/>
    <property type="match status" value="1"/>
</dbReference>
<dbReference type="RefSeq" id="WP_071502984.1">
    <property type="nucleotide sequence ID" value="NZ_MORL01000004.1"/>
</dbReference>
<dbReference type="PANTHER" id="PTHR11695:SF648">
    <property type="entry name" value="ZINC-BINDING OXIDOREDUCTASE"/>
    <property type="match status" value="1"/>
</dbReference>
<protein>
    <submittedName>
        <fullName evidence="2">NAD(P)-dependent alcohol dehydrogenase</fullName>
    </submittedName>
</protein>
<dbReference type="PANTHER" id="PTHR11695">
    <property type="entry name" value="ALCOHOL DEHYDROGENASE RELATED"/>
    <property type="match status" value="1"/>
</dbReference>
<dbReference type="InterPro" id="IPR050700">
    <property type="entry name" value="YIM1/Zinc_Alcohol_DH_Fams"/>
</dbReference>
<sequence>MKAIVCPAYGTPDVLMLQEIATPEPAANQLLIQIVATAVNTADCRLRQADPFAVRFFFGLTKPAYPVLGGVFSGIVVQTGSAVSRFQVGDEVFGSTDLRFGAYAEYITLAETEAIALKPSFLSHEQAAVIPFGATTALYFIRKAAIKPGQKVLIYGASGAVGSAAVQLARYFGAEVTGVCSAANAGLVRQLGAQTVIDYARTDLASLTETYDVVMDTINKLSVKTAVKLLNQQGTLILSAAQLSEVLQGVCRTMGNGKKLLMGMITSTPADLDFLNELIQTGALTPVLDRTFPLSDMAAAHRYVEAGHKRGNVAISMA</sequence>
<dbReference type="InterPro" id="IPR036291">
    <property type="entry name" value="NAD(P)-bd_dom_sf"/>
</dbReference>
<dbReference type="Gene3D" id="3.40.50.720">
    <property type="entry name" value="NAD(P)-binding Rossmann-like Domain"/>
    <property type="match status" value="1"/>
</dbReference>
<comment type="caution">
    <text evidence="2">The sequence shown here is derived from an EMBL/GenBank/DDBJ whole genome shotgun (WGS) entry which is preliminary data.</text>
</comment>
<dbReference type="InterPro" id="IPR011032">
    <property type="entry name" value="GroES-like_sf"/>
</dbReference>
<dbReference type="OrthoDB" id="648910at2"/>
<dbReference type="Proteomes" id="UP000181790">
    <property type="component" value="Unassembled WGS sequence"/>
</dbReference>
<evidence type="ECO:0000313" key="2">
    <source>
        <dbReference type="EMBL" id="OIN59302.1"/>
    </source>
</evidence>
<feature type="domain" description="Enoyl reductase (ER)" evidence="1">
    <location>
        <begin position="10"/>
        <end position="315"/>
    </location>
</feature>
<dbReference type="GO" id="GO:0016491">
    <property type="term" value="F:oxidoreductase activity"/>
    <property type="evidence" value="ECO:0007669"/>
    <property type="project" value="InterPro"/>
</dbReference>
<dbReference type="EMBL" id="MORL01000004">
    <property type="protein sequence ID" value="OIN59302.1"/>
    <property type="molecule type" value="Genomic_DNA"/>
</dbReference>
<dbReference type="AlphaFoldDB" id="A0A1S2VKL6"/>
<dbReference type="CDD" id="cd08267">
    <property type="entry name" value="MDR1"/>
    <property type="match status" value="1"/>
</dbReference>
<accession>A0A1S2VKL6</accession>
<organism evidence="2 3">
    <name type="scientific">Arsenicibacter rosenii</name>
    <dbReference type="NCBI Taxonomy" id="1750698"/>
    <lineage>
        <taxon>Bacteria</taxon>
        <taxon>Pseudomonadati</taxon>
        <taxon>Bacteroidota</taxon>
        <taxon>Cytophagia</taxon>
        <taxon>Cytophagales</taxon>
        <taxon>Spirosomataceae</taxon>
        <taxon>Arsenicibacter</taxon>
    </lineage>
</organism>
<reference evidence="2 3" key="1">
    <citation type="submission" date="2016-10" db="EMBL/GenBank/DDBJ databases">
        <title>Arsenicibacter rosenii gen. nov., sp. nov., an efficient arsenic-methylating bacterium isolated from an arsenic-contaminated paddy soil.</title>
        <authorList>
            <person name="Huang K."/>
        </authorList>
    </citation>
    <scope>NUCLEOTIDE SEQUENCE [LARGE SCALE GENOMIC DNA]</scope>
    <source>
        <strain evidence="2 3">SM-1</strain>
    </source>
</reference>
<evidence type="ECO:0000313" key="3">
    <source>
        <dbReference type="Proteomes" id="UP000181790"/>
    </source>
</evidence>
<dbReference type="Gene3D" id="3.90.180.10">
    <property type="entry name" value="Medium-chain alcohol dehydrogenases, catalytic domain"/>
    <property type="match status" value="1"/>
</dbReference>
<evidence type="ECO:0000259" key="1">
    <source>
        <dbReference type="SMART" id="SM00829"/>
    </source>
</evidence>
<dbReference type="InterPro" id="IPR013154">
    <property type="entry name" value="ADH-like_N"/>
</dbReference>
<name>A0A1S2VKL6_9BACT</name>
<proteinExistence type="predicted"/>
<keyword evidence="3" id="KW-1185">Reference proteome</keyword>
<dbReference type="InterPro" id="IPR020843">
    <property type="entry name" value="ER"/>
</dbReference>